<evidence type="ECO:0000256" key="1">
    <source>
        <dbReference type="SAM" id="SignalP"/>
    </source>
</evidence>
<feature type="chain" id="PRO_5009128580" evidence="1">
    <location>
        <begin position="22"/>
        <end position="189"/>
    </location>
</feature>
<dbReference type="CDD" id="cd07821">
    <property type="entry name" value="PYR_PYL_RCAR_like"/>
    <property type="match status" value="1"/>
</dbReference>
<dbReference type="Pfam" id="PF10604">
    <property type="entry name" value="Polyketide_cyc2"/>
    <property type="match status" value="1"/>
</dbReference>
<dbReference type="InterPro" id="IPR019587">
    <property type="entry name" value="Polyketide_cyclase/dehydratase"/>
</dbReference>
<evidence type="ECO:0000313" key="3">
    <source>
        <dbReference type="Proteomes" id="UP000094379"/>
    </source>
</evidence>
<feature type="signal peptide" evidence="1">
    <location>
        <begin position="1"/>
        <end position="21"/>
    </location>
</feature>
<organism evidence="2 3">
    <name type="scientific">Methylophaga muralis</name>
    <dbReference type="NCBI Taxonomy" id="291169"/>
    <lineage>
        <taxon>Bacteria</taxon>
        <taxon>Pseudomonadati</taxon>
        <taxon>Pseudomonadota</taxon>
        <taxon>Gammaproteobacteria</taxon>
        <taxon>Thiotrichales</taxon>
        <taxon>Piscirickettsiaceae</taxon>
        <taxon>Methylophaga</taxon>
    </lineage>
</organism>
<dbReference type="STRING" id="291169.A9E74_02532"/>
<name>A0A1E3GQ81_9GAMM</name>
<protein>
    <submittedName>
        <fullName evidence="2">MxaD protein</fullName>
    </submittedName>
</protein>
<sequence length="189" mass="20911">MKAVLKGLVTGLFLLPALVFAHGASRLQVEETVLINADAETVWNMVKDFDSLHKWHPAIISTEASGGNEVGATRTLTLDNNATITETLKRFDAEKMSYQYDIDSMSSVGQVDIEGEMHDIPAVPVSRYKAWVTVEAEGDQTKVTWLAKFFRGYTGNHHEPKELNDETATNAIQGIFRSGLDTLKAKIEN</sequence>
<dbReference type="PATRIC" id="fig|291169.3.peg.2556"/>
<comment type="caution">
    <text evidence="2">The sequence shown here is derived from an EMBL/GenBank/DDBJ whole genome shotgun (WGS) entry which is preliminary data.</text>
</comment>
<accession>A0A1E3GQ81</accession>
<keyword evidence="3" id="KW-1185">Reference proteome</keyword>
<dbReference type="RefSeq" id="WP_069296907.1">
    <property type="nucleotide sequence ID" value="NZ_MCRI01000044.1"/>
</dbReference>
<keyword evidence="1" id="KW-0732">Signal</keyword>
<evidence type="ECO:0000313" key="2">
    <source>
        <dbReference type="EMBL" id="ODN65716.1"/>
    </source>
</evidence>
<dbReference type="EMBL" id="MCRI01000044">
    <property type="protein sequence ID" value="ODN65716.1"/>
    <property type="molecule type" value="Genomic_DNA"/>
</dbReference>
<dbReference type="SUPFAM" id="SSF55961">
    <property type="entry name" value="Bet v1-like"/>
    <property type="match status" value="1"/>
</dbReference>
<dbReference type="Proteomes" id="UP000094379">
    <property type="component" value="Unassembled WGS sequence"/>
</dbReference>
<dbReference type="PANTHER" id="PTHR39332:SF7">
    <property type="entry name" value="SRPBCC FAMILY PROTEIN"/>
    <property type="match status" value="1"/>
</dbReference>
<dbReference type="InterPro" id="IPR023393">
    <property type="entry name" value="START-like_dom_sf"/>
</dbReference>
<gene>
    <name evidence="2" type="ORF">A9E74_02532</name>
</gene>
<dbReference type="Gene3D" id="3.30.530.20">
    <property type="match status" value="1"/>
</dbReference>
<reference evidence="2 3" key="1">
    <citation type="submission" date="2016-07" db="EMBL/GenBank/DDBJ databases">
        <title>Draft Genome Sequence of Methylophaga muralis Bur 1.</title>
        <authorList>
            <person name="Vasilenko O.V."/>
            <person name="Doronina N.V."/>
            <person name="Shmareva M.N."/>
            <person name="Tarlachkov S.V."/>
            <person name="Mustakhimov I."/>
            <person name="Trotsenko Y.A."/>
        </authorList>
    </citation>
    <scope>NUCLEOTIDE SEQUENCE [LARGE SCALE GENOMIC DNA]</scope>
    <source>
        <strain evidence="2 3">Bur 1</strain>
    </source>
</reference>
<dbReference type="AlphaFoldDB" id="A0A1E3GQ81"/>
<dbReference type="PANTHER" id="PTHR39332">
    <property type="entry name" value="BLL4707 PROTEIN"/>
    <property type="match status" value="1"/>
</dbReference>
<proteinExistence type="predicted"/>